<reference evidence="1 2" key="1">
    <citation type="submission" date="2020-04" db="EMBL/GenBank/DDBJ databases">
        <title>Genome sequencing of Rosenbergiella species.</title>
        <authorList>
            <person name="Alvarez-Perez S."/>
            <person name="Lievens B."/>
        </authorList>
    </citation>
    <scope>NUCLEOTIDE SEQUENCE [LARGE SCALE GENOMIC DNA]</scope>
    <source>
        <strain evidence="1 2">CdVSA20.1</strain>
    </source>
</reference>
<accession>A0ABS5T8Z6</accession>
<dbReference type="RefSeq" id="WP_214214904.1">
    <property type="nucleotide sequence ID" value="NZ_JABBFO010000010.1"/>
</dbReference>
<organism evidence="1 2">
    <name type="scientific">Rosenbergiella australiborealis</name>
    <dbReference type="NCBI Taxonomy" id="1544696"/>
    <lineage>
        <taxon>Bacteria</taxon>
        <taxon>Pseudomonadati</taxon>
        <taxon>Pseudomonadota</taxon>
        <taxon>Gammaproteobacteria</taxon>
        <taxon>Enterobacterales</taxon>
        <taxon>Erwiniaceae</taxon>
        <taxon>Rosenbergiella</taxon>
    </lineage>
</organism>
<dbReference type="Proteomes" id="UP000786875">
    <property type="component" value="Unassembled WGS sequence"/>
</dbReference>
<name>A0ABS5T8Z6_9GAMM</name>
<dbReference type="EMBL" id="JABBFO010000010">
    <property type="protein sequence ID" value="MBT0727907.1"/>
    <property type="molecule type" value="Genomic_DNA"/>
</dbReference>
<protein>
    <submittedName>
        <fullName evidence="1">Uncharacterized protein</fullName>
    </submittedName>
</protein>
<keyword evidence="2" id="KW-1185">Reference proteome</keyword>
<sequence length="163" mass="19455">MKLRISGVTEEEYGLWRNNGVSKHISYTENNESIFTKIGFQLEDIKSFELDLNHTNHIIFVKIHNNKTYDLYREHLITLIKMMIINKKEYDVHIYIVSDKNQDYKNELTNFFNLNTHYEKKQTYGENMAIIKCLSMRFLGFTITNLFLKISSCSTYFLKKESK</sequence>
<evidence type="ECO:0000313" key="1">
    <source>
        <dbReference type="EMBL" id="MBT0727907.1"/>
    </source>
</evidence>
<comment type="caution">
    <text evidence="1">The sequence shown here is derived from an EMBL/GenBank/DDBJ whole genome shotgun (WGS) entry which is preliminary data.</text>
</comment>
<proteinExistence type="predicted"/>
<evidence type="ECO:0000313" key="2">
    <source>
        <dbReference type="Proteomes" id="UP000786875"/>
    </source>
</evidence>
<gene>
    <name evidence="1" type="ORF">HGT73_11080</name>
</gene>